<comment type="similarity">
    <text evidence="8">Belongs to the exosome component 10/RRP6 family.</text>
</comment>
<dbReference type="GO" id="GO:0000176">
    <property type="term" value="C:nuclear exosome (RNase complex)"/>
    <property type="evidence" value="ECO:0007669"/>
    <property type="project" value="InterPro"/>
</dbReference>
<name>A0A9P8P563_9ASCO</name>
<dbReference type="Pfam" id="PF04628">
    <property type="entry name" value="Sedlin_N"/>
    <property type="match status" value="1"/>
</dbReference>
<dbReference type="GO" id="GO:0071035">
    <property type="term" value="P:nuclear polyadenylation-dependent rRNA catabolic process"/>
    <property type="evidence" value="ECO:0007669"/>
    <property type="project" value="TreeGrafter"/>
</dbReference>
<dbReference type="EMBL" id="JAEUBD010001178">
    <property type="protein sequence ID" value="KAH3665199.1"/>
    <property type="molecule type" value="Genomic_DNA"/>
</dbReference>
<dbReference type="GO" id="GO:0071038">
    <property type="term" value="P:TRAMP-dependent tRNA surveillance pathway"/>
    <property type="evidence" value="ECO:0007669"/>
    <property type="project" value="TreeGrafter"/>
</dbReference>
<comment type="caution">
    <text evidence="11">The sequence shown here is derived from an EMBL/GenBank/DDBJ whole genome shotgun (WGS) entry which is preliminary data.</text>
</comment>
<evidence type="ECO:0000256" key="1">
    <source>
        <dbReference type="ARBA" id="ARBA00004123"/>
    </source>
</evidence>
<dbReference type="InterPro" id="IPR002562">
    <property type="entry name" value="3'-5'_exonuclease_dom"/>
</dbReference>
<dbReference type="GO" id="GO:0003727">
    <property type="term" value="F:single-stranded RNA binding"/>
    <property type="evidence" value="ECO:0007669"/>
    <property type="project" value="TreeGrafter"/>
</dbReference>
<dbReference type="GO" id="GO:0071044">
    <property type="term" value="P:histone mRNA catabolic process"/>
    <property type="evidence" value="ECO:0007669"/>
    <property type="project" value="TreeGrafter"/>
</dbReference>
<evidence type="ECO:0000256" key="7">
    <source>
        <dbReference type="ARBA" id="ARBA00023242"/>
    </source>
</evidence>
<keyword evidence="4" id="KW-0378">Hydrolase</keyword>
<dbReference type="AlphaFoldDB" id="A0A9P8P563"/>
<organism evidence="11 12">
    <name type="scientific">Ogataea polymorpha</name>
    <dbReference type="NCBI Taxonomy" id="460523"/>
    <lineage>
        <taxon>Eukaryota</taxon>
        <taxon>Fungi</taxon>
        <taxon>Dikarya</taxon>
        <taxon>Ascomycota</taxon>
        <taxon>Saccharomycotina</taxon>
        <taxon>Pichiomycetes</taxon>
        <taxon>Pichiales</taxon>
        <taxon>Pichiaceae</taxon>
        <taxon>Ogataea</taxon>
    </lineage>
</organism>
<dbReference type="GO" id="GO:0071037">
    <property type="term" value="P:nuclear polyadenylation-dependent snRNA catabolic process"/>
    <property type="evidence" value="ECO:0007669"/>
    <property type="project" value="TreeGrafter"/>
</dbReference>
<dbReference type="InterPro" id="IPR012588">
    <property type="entry name" value="Exosome-assoc_fac_Rrp6_N"/>
</dbReference>
<dbReference type="InterPro" id="IPR044876">
    <property type="entry name" value="HRDC_dom_sf"/>
</dbReference>
<feature type="compositionally biased region" description="Acidic residues" evidence="9">
    <location>
        <begin position="657"/>
        <end position="678"/>
    </location>
</feature>
<dbReference type="SMART" id="SM00474">
    <property type="entry name" value="35EXOc"/>
    <property type="match status" value="1"/>
</dbReference>
<dbReference type="Gene3D" id="1.10.150.80">
    <property type="entry name" value="HRDC domain"/>
    <property type="match status" value="1"/>
</dbReference>
<dbReference type="GO" id="GO:0071039">
    <property type="term" value="P:nuclear polyadenylation-dependent CUT catabolic process"/>
    <property type="evidence" value="ECO:0007669"/>
    <property type="project" value="TreeGrafter"/>
</dbReference>
<evidence type="ECO:0000313" key="11">
    <source>
        <dbReference type="EMBL" id="KAH3665199.1"/>
    </source>
</evidence>
<dbReference type="PANTHER" id="PTHR12124:SF47">
    <property type="entry name" value="EXOSOME COMPONENT 10"/>
    <property type="match status" value="1"/>
</dbReference>
<dbReference type="PROSITE" id="PS50967">
    <property type="entry name" value="HRDC"/>
    <property type="match status" value="1"/>
</dbReference>
<feature type="compositionally biased region" description="Basic and acidic residues" evidence="9">
    <location>
        <begin position="704"/>
        <end position="714"/>
    </location>
</feature>
<dbReference type="InterPro" id="IPR045092">
    <property type="entry name" value="Rrp6-like"/>
</dbReference>
<dbReference type="GO" id="GO:0000467">
    <property type="term" value="P:exonucleolytic trimming to generate mature 3'-end of 5.8S rRNA from tricistronic rRNA transcript (SSU-rRNA, 5.8S rRNA, LSU-rRNA)"/>
    <property type="evidence" value="ECO:0007669"/>
    <property type="project" value="InterPro"/>
</dbReference>
<dbReference type="Gene3D" id="3.30.420.10">
    <property type="entry name" value="Ribonuclease H-like superfamily/Ribonuclease H"/>
    <property type="match status" value="1"/>
</dbReference>
<dbReference type="Gene3D" id="3.30.450.70">
    <property type="match status" value="1"/>
</dbReference>
<dbReference type="InterPro" id="IPR002121">
    <property type="entry name" value="HRDC_dom"/>
</dbReference>
<comment type="subcellular location">
    <subcellularLocation>
        <location evidence="1">Nucleus</location>
    </subcellularLocation>
</comment>
<evidence type="ECO:0000313" key="12">
    <source>
        <dbReference type="Proteomes" id="UP000788993"/>
    </source>
</evidence>
<dbReference type="GO" id="GO:0000175">
    <property type="term" value="F:3'-5'-RNA exonuclease activity"/>
    <property type="evidence" value="ECO:0007669"/>
    <property type="project" value="InterPro"/>
</dbReference>
<evidence type="ECO:0000256" key="4">
    <source>
        <dbReference type="ARBA" id="ARBA00022801"/>
    </source>
</evidence>
<evidence type="ECO:0000256" key="9">
    <source>
        <dbReference type="SAM" id="MobiDB-lite"/>
    </source>
</evidence>
<dbReference type="SUPFAM" id="SSF64356">
    <property type="entry name" value="SNARE-like"/>
    <property type="match status" value="1"/>
</dbReference>
<evidence type="ECO:0000256" key="2">
    <source>
        <dbReference type="ARBA" id="ARBA00022552"/>
    </source>
</evidence>
<evidence type="ECO:0000256" key="6">
    <source>
        <dbReference type="ARBA" id="ARBA00022839"/>
    </source>
</evidence>
<keyword evidence="5" id="KW-0271">Exosome</keyword>
<dbReference type="GO" id="GO:0006888">
    <property type="term" value="P:endoplasmic reticulum to Golgi vesicle-mediated transport"/>
    <property type="evidence" value="ECO:0007669"/>
    <property type="project" value="InterPro"/>
</dbReference>
<sequence>MSFDLESLAPSLINLIRLSSAVSAKDISFYNSIDPTVKSESTALNQHLVDLLNELLPNAFSITNDQDGQLHADKEEANWKVVGSVLDTLFESAEIALEQGTKKEQTNQTKDEFTYLDETDTSGTHKSTPQSLKIQKPQLLFKTPVDNFETSPFKPLIKTKPNALIPLQESMQLVRAAPDVPEHYENPYSYEIMNQPYPDWILQPQESFDSIPWKKSEEPTWIDNPAQLDDLLVELSKCKVIAVDLEHHDYRTYHGITCLMQLTTDTKKDYLIDPLSPELRPHLVTLNVIFTDPNIVKVFHGAFMDIIWLQRDLGLYVVSLFDTYHASRELGLGRHSLAHLLETYVKFKTSKKWQLADWRMRPLNSEMKNYAKADTHFLIEVFYKMHSDLVQNPDKLKRVLHESRKVSNRRYEYSTFKPRNVKSANGFSSGAEVVATNQSVPQLPEFKNGLVSVHNPTNLPWSNLADSNSIPMAKRPLLEVLFKWRDEQARREDESPRYIMSDFMLVSLVNAFSQDSEVVSKRTVLEVINSSSRFGGSQFVRSKLKELVMLIQDCLEELKQMDTALWDSIYEKKPATTKGNSKDIELAFETVKQNFEAANRPVYDGVVMAKETDNGVFSVRYTRNGGVDFIGADVKQHRLEKALEYLKIQRDVTIDVSEEPVDEQLEQPEEEEETETPEPESRLTSAAADEIITLRKHQQRRRKQDAPATEKLDTSQKIMVSKPQQKKRKVFEPLAAEQRERVCLQFVSALEEVEFHHEAKLEDVGLAHLNKLAGTLGRASGGQDVVDDHHVRSLWDGLDLYFEEVFAILLSVGSSVELSGQFSLLSDRHKACVESQGKRWAEKEASGLQPDDVVDGLVREAGLQVHLERFDELVEESRVSEDRKEVLEQDALGGEVRNRPLYIQPFVAGSAADECTANELLKYNFLSHMSLDIFESPFAQPAPDPNTKKTYVLLFVQDGVYVFGHQTSTGLRIVVGATRAENELPDEGLNGVFADIQRAYLKLVCNPFRTIESENEEIDNPRFDRQIKEAVVRWENRSLST</sequence>
<evidence type="ECO:0000259" key="10">
    <source>
        <dbReference type="PROSITE" id="PS50967"/>
    </source>
</evidence>
<dbReference type="GO" id="GO:0005737">
    <property type="term" value="C:cytoplasm"/>
    <property type="evidence" value="ECO:0007669"/>
    <property type="project" value="GOC"/>
</dbReference>
<dbReference type="FunFam" id="3.30.420.10:FF:000059">
    <property type="entry name" value="Exosome complex exonuclease Rrp6"/>
    <property type="match status" value="1"/>
</dbReference>
<dbReference type="GO" id="GO:0071036">
    <property type="term" value="P:nuclear polyadenylation-dependent snoRNA catabolic process"/>
    <property type="evidence" value="ECO:0007669"/>
    <property type="project" value="TreeGrafter"/>
</dbReference>
<dbReference type="GO" id="GO:0071040">
    <property type="term" value="P:nuclear polyadenylation-dependent antisense transcript catabolic process"/>
    <property type="evidence" value="ECO:0007669"/>
    <property type="project" value="TreeGrafter"/>
</dbReference>
<keyword evidence="12" id="KW-1185">Reference proteome</keyword>
<reference evidence="11" key="2">
    <citation type="submission" date="2021-01" db="EMBL/GenBank/DDBJ databases">
        <authorList>
            <person name="Schikora-Tamarit M.A."/>
        </authorList>
    </citation>
    <scope>NUCLEOTIDE SEQUENCE</scope>
    <source>
        <strain evidence="11">NCAIM Y.01608</strain>
    </source>
</reference>
<dbReference type="PANTHER" id="PTHR12124">
    <property type="entry name" value="POLYMYOSITIS/SCLERODERMA AUTOANTIGEN-RELATED"/>
    <property type="match status" value="1"/>
</dbReference>
<dbReference type="InterPro" id="IPR012337">
    <property type="entry name" value="RNaseH-like_sf"/>
</dbReference>
<dbReference type="InterPro" id="IPR006722">
    <property type="entry name" value="Sedlin"/>
</dbReference>
<proteinExistence type="inferred from homology"/>
<evidence type="ECO:0000256" key="8">
    <source>
        <dbReference type="ARBA" id="ARBA00043957"/>
    </source>
</evidence>
<dbReference type="Proteomes" id="UP000788993">
    <property type="component" value="Unassembled WGS sequence"/>
</dbReference>
<feature type="domain" description="HRDC" evidence="10">
    <location>
        <begin position="471"/>
        <end position="561"/>
    </location>
</feature>
<keyword evidence="3" id="KW-0540">Nuclease</keyword>
<keyword evidence="2" id="KW-0698">rRNA processing</keyword>
<dbReference type="Pfam" id="PF08066">
    <property type="entry name" value="PMC2NT"/>
    <property type="match status" value="1"/>
</dbReference>
<feature type="region of interest" description="Disordered" evidence="9">
    <location>
        <begin position="657"/>
        <end position="721"/>
    </location>
</feature>
<feature type="compositionally biased region" description="Basic residues" evidence="9">
    <location>
        <begin position="694"/>
        <end position="703"/>
    </location>
</feature>
<dbReference type="Pfam" id="PF01612">
    <property type="entry name" value="DNA_pol_A_exo1"/>
    <property type="match status" value="1"/>
</dbReference>
<dbReference type="GO" id="GO:0071051">
    <property type="term" value="P:poly(A)-dependent snoRNA 3'-end processing"/>
    <property type="evidence" value="ECO:0007669"/>
    <property type="project" value="TreeGrafter"/>
</dbReference>
<protein>
    <recommendedName>
        <fullName evidence="10">HRDC domain-containing protein</fullName>
    </recommendedName>
</protein>
<dbReference type="Pfam" id="PF00570">
    <property type="entry name" value="HRDC"/>
    <property type="match status" value="1"/>
</dbReference>
<dbReference type="SUPFAM" id="SSF53098">
    <property type="entry name" value="Ribonuclease H-like"/>
    <property type="match status" value="1"/>
</dbReference>
<dbReference type="GO" id="GO:0005730">
    <property type="term" value="C:nucleolus"/>
    <property type="evidence" value="ECO:0007669"/>
    <property type="project" value="TreeGrafter"/>
</dbReference>
<gene>
    <name evidence="11" type="ORF">OGATHE_004014</name>
</gene>
<evidence type="ECO:0000256" key="3">
    <source>
        <dbReference type="ARBA" id="ARBA00022722"/>
    </source>
</evidence>
<dbReference type="InterPro" id="IPR011012">
    <property type="entry name" value="Longin-like_dom_sf"/>
</dbReference>
<dbReference type="SUPFAM" id="SSF47819">
    <property type="entry name" value="HRDC-like"/>
    <property type="match status" value="1"/>
</dbReference>
<keyword evidence="7" id="KW-0539">Nucleus</keyword>
<reference evidence="11" key="1">
    <citation type="journal article" date="2021" name="Open Biol.">
        <title>Shared evolutionary footprints suggest mitochondrial oxidative damage underlies multiple complex I losses in fungi.</title>
        <authorList>
            <person name="Schikora-Tamarit M.A."/>
            <person name="Marcet-Houben M."/>
            <person name="Nosek J."/>
            <person name="Gabaldon T."/>
        </authorList>
    </citation>
    <scope>NUCLEOTIDE SEQUENCE</scope>
    <source>
        <strain evidence="11">NCAIM Y.01608</strain>
    </source>
</reference>
<dbReference type="InterPro" id="IPR036397">
    <property type="entry name" value="RNaseH_sf"/>
</dbReference>
<keyword evidence="6" id="KW-0269">Exonuclease</keyword>
<accession>A0A9P8P563</accession>
<dbReference type="GO" id="GO:0000166">
    <property type="term" value="F:nucleotide binding"/>
    <property type="evidence" value="ECO:0007669"/>
    <property type="project" value="InterPro"/>
</dbReference>
<evidence type="ECO:0000256" key="5">
    <source>
        <dbReference type="ARBA" id="ARBA00022835"/>
    </source>
</evidence>
<dbReference type="InterPro" id="IPR010997">
    <property type="entry name" value="HRDC-like_sf"/>
</dbReference>